<keyword evidence="2" id="KW-1185">Reference proteome</keyword>
<sequence length="179" mass="18551">MSHTPLPAAYAWLGQIAAPPRMIAEALALYGTTEAPSPVDNPVILGWAKEIGAGAYRADAMPWCGLFMGVVAKRAGKPLPVGGPLWALNWRHFGTPADHPALGDTLVFQRPTGGHVGLYVGEDAGAFHVLGGNQGDRVCIVRVGRARLVAARRPAYTAVPASVRPIMLAAGGAGSANEA</sequence>
<accession>A0ABX0TUA0</accession>
<proteinExistence type="predicted"/>
<dbReference type="EMBL" id="JAAOZC010000008">
    <property type="protein sequence ID" value="NIJ09092.1"/>
    <property type="molecule type" value="Genomic_DNA"/>
</dbReference>
<dbReference type="RefSeq" id="WP_167074373.1">
    <property type="nucleotide sequence ID" value="NZ_JAAOZC010000008.1"/>
</dbReference>
<dbReference type="InterPro" id="IPR013423">
    <property type="entry name" value="CHP02594"/>
</dbReference>
<comment type="caution">
    <text evidence="1">The sequence shown here is derived from an EMBL/GenBank/DDBJ whole genome shotgun (WGS) entry which is preliminary data.</text>
</comment>
<protein>
    <submittedName>
        <fullName evidence="1">Uncharacterized protein (TIGR02594 family)</fullName>
    </submittedName>
</protein>
<evidence type="ECO:0000313" key="1">
    <source>
        <dbReference type="EMBL" id="NIJ09092.1"/>
    </source>
</evidence>
<evidence type="ECO:0000313" key="2">
    <source>
        <dbReference type="Proteomes" id="UP000727456"/>
    </source>
</evidence>
<name>A0ABX0TUA0_9SPHN</name>
<dbReference type="Proteomes" id="UP000727456">
    <property type="component" value="Unassembled WGS sequence"/>
</dbReference>
<dbReference type="NCBIfam" id="TIGR02594">
    <property type="entry name" value="TIGR02594 family protein"/>
    <property type="match status" value="1"/>
</dbReference>
<reference evidence="1 2" key="1">
    <citation type="submission" date="2020-03" db="EMBL/GenBank/DDBJ databases">
        <title>Genomic Encyclopedia of Type Strains, Phase III (KMG-III): the genomes of soil and plant-associated and newly described type strains.</title>
        <authorList>
            <person name="Whitman W."/>
        </authorList>
    </citation>
    <scope>NUCLEOTIDE SEQUENCE [LARGE SCALE GENOMIC DNA]</scope>
    <source>
        <strain evidence="1 2">CECT 8804</strain>
    </source>
</reference>
<gene>
    <name evidence="1" type="ORF">FHS31_002724</name>
</gene>
<organism evidence="1 2">
    <name type="scientific">Sphingomonas vulcanisoli</name>
    <dbReference type="NCBI Taxonomy" id="1658060"/>
    <lineage>
        <taxon>Bacteria</taxon>
        <taxon>Pseudomonadati</taxon>
        <taxon>Pseudomonadota</taxon>
        <taxon>Alphaproteobacteria</taxon>
        <taxon>Sphingomonadales</taxon>
        <taxon>Sphingomonadaceae</taxon>
        <taxon>Sphingomonas</taxon>
    </lineage>
</organism>